<dbReference type="InterPro" id="IPR026960">
    <property type="entry name" value="RVT-Znf"/>
</dbReference>
<sequence>MVMSCMPDVLKQSRWRVNEDGLSFWWDRWSNMDPLRDRMLLVEQPKILIKDLKNDNGWNENLIEELVGRDQAGGVLAKLGKIETGKDKLIWTKSLNGNFSVKSVWEATRYQGQISQWHEWIWHLTLLKKILLNMWLAMKGGLSVDDKILKARIPIVSKYMCCL</sequence>
<organism evidence="2 3">
    <name type="scientific">Fraxinus pennsylvanica</name>
    <dbReference type="NCBI Taxonomy" id="56036"/>
    <lineage>
        <taxon>Eukaryota</taxon>
        <taxon>Viridiplantae</taxon>
        <taxon>Streptophyta</taxon>
        <taxon>Embryophyta</taxon>
        <taxon>Tracheophyta</taxon>
        <taxon>Spermatophyta</taxon>
        <taxon>Magnoliopsida</taxon>
        <taxon>eudicotyledons</taxon>
        <taxon>Gunneridae</taxon>
        <taxon>Pentapetalae</taxon>
        <taxon>asterids</taxon>
        <taxon>lamiids</taxon>
        <taxon>Lamiales</taxon>
        <taxon>Oleaceae</taxon>
        <taxon>Oleeae</taxon>
        <taxon>Fraxinus</taxon>
    </lineage>
</organism>
<proteinExistence type="predicted"/>
<gene>
    <name evidence="2" type="ORF">FPE_LOCUS3966</name>
</gene>
<name>A0AAD2DM99_9LAMI</name>
<feature type="domain" description="Reverse transcriptase zinc-binding" evidence="1">
    <location>
        <begin position="99"/>
        <end position="162"/>
    </location>
</feature>
<evidence type="ECO:0000313" key="2">
    <source>
        <dbReference type="EMBL" id="CAI9756536.1"/>
    </source>
</evidence>
<dbReference type="PANTHER" id="PTHR36617">
    <property type="entry name" value="PROTEIN, PUTATIVE-RELATED"/>
    <property type="match status" value="1"/>
</dbReference>
<evidence type="ECO:0000313" key="3">
    <source>
        <dbReference type="Proteomes" id="UP000834106"/>
    </source>
</evidence>
<dbReference type="EMBL" id="OU503037">
    <property type="protein sequence ID" value="CAI9756536.1"/>
    <property type="molecule type" value="Genomic_DNA"/>
</dbReference>
<dbReference type="AlphaFoldDB" id="A0AAD2DM99"/>
<reference evidence="2" key="1">
    <citation type="submission" date="2023-05" db="EMBL/GenBank/DDBJ databases">
        <authorList>
            <person name="Huff M."/>
        </authorList>
    </citation>
    <scope>NUCLEOTIDE SEQUENCE</scope>
</reference>
<dbReference type="Pfam" id="PF13966">
    <property type="entry name" value="zf-RVT"/>
    <property type="match status" value="1"/>
</dbReference>
<keyword evidence="3" id="KW-1185">Reference proteome</keyword>
<protein>
    <recommendedName>
        <fullName evidence="1">Reverse transcriptase zinc-binding domain-containing protein</fullName>
    </recommendedName>
</protein>
<dbReference type="PANTHER" id="PTHR36617:SF16">
    <property type="entry name" value="OS04G0516500 PROTEIN"/>
    <property type="match status" value="1"/>
</dbReference>
<dbReference type="Proteomes" id="UP000834106">
    <property type="component" value="Chromosome 2"/>
</dbReference>
<accession>A0AAD2DM99</accession>
<evidence type="ECO:0000259" key="1">
    <source>
        <dbReference type="Pfam" id="PF13966"/>
    </source>
</evidence>